<dbReference type="Pfam" id="PF00452">
    <property type="entry name" value="Bcl-2"/>
    <property type="match status" value="1"/>
</dbReference>
<dbReference type="Gene3D" id="1.10.437.10">
    <property type="entry name" value="Blc2-like"/>
    <property type="match status" value="1"/>
</dbReference>
<dbReference type="Proteomes" id="UP001165740">
    <property type="component" value="Chromosome 9"/>
</dbReference>
<dbReference type="AlphaFoldDB" id="A0A9W3BD12"/>
<proteinExistence type="inferred from homology"/>
<accession>A0A9W3BD12</accession>
<evidence type="ECO:0000313" key="6">
    <source>
        <dbReference type="RefSeq" id="XP_055897387.1"/>
    </source>
</evidence>
<dbReference type="InterPro" id="IPR036834">
    <property type="entry name" value="Bcl-2-like_sf"/>
</dbReference>
<feature type="domain" description="Bcl-2 Bcl-2 homology region 1-3" evidence="4">
    <location>
        <begin position="77"/>
        <end position="171"/>
    </location>
</feature>
<dbReference type="OMA" id="TVNICHM"/>
<dbReference type="PANTHER" id="PTHR11256">
    <property type="entry name" value="BCL-2 RELATED"/>
    <property type="match status" value="1"/>
</dbReference>
<keyword evidence="3" id="KW-0812">Transmembrane</keyword>
<feature type="transmembrane region" description="Helical" evidence="3">
    <location>
        <begin position="183"/>
        <end position="203"/>
    </location>
</feature>
<sequence length="205" mass="23753">MFHVFSRITEYRIRTEMALNLTPEIVMHENHGVLLTFFDERMQRDGIEKTAEMQQLLDSEAAKTQKMRLYKEHARKLLVIADEIDSKSSVTMQDLVSKIPPDAEREILIQVAQKILSEDITWGKIAALFLFTYKVCIRVIDGFSLIKNVINIILDFMASRVVSWIIQKGGWKAIQENTIRPTIYRMSIGIIFLSVGVTLLFLYRK</sequence>
<dbReference type="GeneID" id="106071264"/>
<dbReference type="PROSITE" id="PS50062">
    <property type="entry name" value="BCL2_FAMILY"/>
    <property type="match status" value="1"/>
</dbReference>
<dbReference type="RefSeq" id="XP_055897387.1">
    <property type="nucleotide sequence ID" value="XM_056041412.1"/>
</dbReference>
<name>A0A9W3BD12_BIOGL</name>
<dbReference type="PANTHER" id="PTHR11256:SF56">
    <property type="entry name" value="BCL-2 BCL-2 HOMOLOGY REGION 1-3 DOMAIN-CONTAINING PROTEIN"/>
    <property type="match status" value="1"/>
</dbReference>
<dbReference type="GO" id="GO:0097192">
    <property type="term" value="P:extrinsic apoptotic signaling pathway in absence of ligand"/>
    <property type="evidence" value="ECO:0007669"/>
    <property type="project" value="TreeGrafter"/>
</dbReference>
<evidence type="ECO:0000313" key="5">
    <source>
        <dbReference type="Proteomes" id="UP001165740"/>
    </source>
</evidence>
<dbReference type="GO" id="GO:0001836">
    <property type="term" value="P:release of cytochrome c from mitochondria"/>
    <property type="evidence" value="ECO:0007669"/>
    <property type="project" value="TreeGrafter"/>
</dbReference>
<dbReference type="GO" id="GO:0051400">
    <property type="term" value="F:BH domain binding"/>
    <property type="evidence" value="ECO:0007669"/>
    <property type="project" value="TreeGrafter"/>
</dbReference>
<gene>
    <name evidence="6" type="primary">LOC106071264</name>
</gene>
<dbReference type="CDD" id="cd06845">
    <property type="entry name" value="Bcl-2_like"/>
    <property type="match status" value="1"/>
</dbReference>
<dbReference type="GO" id="GO:0008630">
    <property type="term" value="P:intrinsic apoptotic signaling pathway in response to DNA damage"/>
    <property type="evidence" value="ECO:0007669"/>
    <property type="project" value="TreeGrafter"/>
</dbReference>
<keyword evidence="2" id="KW-0053">Apoptosis</keyword>
<keyword evidence="5" id="KW-1185">Reference proteome</keyword>
<evidence type="ECO:0000256" key="1">
    <source>
        <dbReference type="ARBA" id="ARBA00009458"/>
    </source>
</evidence>
<dbReference type="InterPro" id="IPR002475">
    <property type="entry name" value="Bcl2-like"/>
</dbReference>
<evidence type="ECO:0000259" key="4">
    <source>
        <dbReference type="SMART" id="SM00337"/>
    </source>
</evidence>
<keyword evidence="3" id="KW-0472">Membrane</keyword>
<organism evidence="5 6">
    <name type="scientific">Biomphalaria glabrata</name>
    <name type="common">Bloodfluke planorb</name>
    <name type="synonym">Freshwater snail</name>
    <dbReference type="NCBI Taxonomy" id="6526"/>
    <lineage>
        <taxon>Eukaryota</taxon>
        <taxon>Metazoa</taxon>
        <taxon>Spiralia</taxon>
        <taxon>Lophotrochozoa</taxon>
        <taxon>Mollusca</taxon>
        <taxon>Gastropoda</taxon>
        <taxon>Heterobranchia</taxon>
        <taxon>Euthyneura</taxon>
        <taxon>Panpulmonata</taxon>
        <taxon>Hygrophila</taxon>
        <taxon>Lymnaeoidea</taxon>
        <taxon>Planorbidae</taxon>
        <taxon>Biomphalaria</taxon>
    </lineage>
</organism>
<dbReference type="InterPro" id="IPR026298">
    <property type="entry name" value="Bcl-2_fam"/>
</dbReference>
<comment type="similarity">
    <text evidence="1">Belongs to the Bcl-2 family.</text>
</comment>
<reference evidence="6" key="1">
    <citation type="submission" date="2025-08" db="UniProtKB">
        <authorList>
            <consortium name="RefSeq"/>
        </authorList>
    </citation>
    <scope>IDENTIFICATION</scope>
</reference>
<dbReference type="GO" id="GO:0042981">
    <property type="term" value="P:regulation of apoptotic process"/>
    <property type="evidence" value="ECO:0007669"/>
    <property type="project" value="InterPro"/>
</dbReference>
<dbReference type="SUPFAM" id="SSF56854">
    <property type="entry name" value="Bcl-2 inhibitors of programmed cell death"/>
    <property type="match status" value="1"/>
</dbReference>
<dbReference type="GO" id="GO:0005741">
    <property type="term" value="C:mitochondrial outer membrane"/>
    <property type="evidence" value="ECO:0007669"/>
    <property type="project" value="TreeGrafter"/>
</dbReference>
<dbReference type="InterPro" id="IPR046371">
    <property type="entry name" value="Bcl-2_BH1-3"/>
</dbReference>
<dbReference type="SMART" id="SM00337">
    <property type="entry name" value="BCL"/>
    <property type="match status" value="1"/>
</dbReference>
<evidence type="ECO:0000256" key="2">
    <source>
        <dbReference type="ARBA" id="ARBA00022703"/>
    </source>
</evidence>
<keyword evidence="3" id="KW-1133">Transmembrane helix</keyword>
<evidence type="ECO:0000256" key="3">
    <source>
        <dbReference type="SAM" id="Phobius"/>
    </source>
</evidence>
<dbReference type="OrthoDB" id="6020735at2759"/>
<protein>
    <submittedName>
        <fullName evidence="6">Bcl-2 homologous antagonist/killer-like isoform X1</fullName>
    </submittedName>
</protein>